<dbReference type="PROSITE" id="PS50262">
    <property type="entry name" value="G_PROTEIN_RECEP_F1_2"/>
    <property type="match status" value="2"/>
</dbReference>
<dbReference type="GO" id="GO:0005886">
    <property type="term" value="C:plasma membrane"/>
    <property type="evidence" value="ECO:0007669"/>
    <property type="project" value="UniProtKB-SubCell"/>
</dbReference>
<comment type="subcellular location">
    <subcellularLocation>
        <location evidence="1">Cell membrane</location>
        <topology evidence="1">Multi-pass membrane protein</topology>
    </subcellularLocation>
</comment>
<dbReference type="InterPro" id="IPR000276">
    <property type="entry name" value="GPCR_Rhodpsn"/>
</dbReference>
<keyword evidence="8" id="KW-0325">Glycoprotein</keyword>
<feature type="domain" description="G-protein coupled receptors family 1 profile" evidence="11">
    <location>
        <begin position="1"/>
        <end position="156"/>
    </location>
</feature>
<evidence type="ECO:0000313" key="13">
    <source>
        <dbReference type="Proteomes" id="UP001159428"/>
    </source>
</evidence>
<evidence type="ECO:0000256" key="2">
    <source>
        <dbReference type="ARBA" id="ARBA00022475"/>
    </source>
</evidence>
<feature type="transmembrane region" description="Helical" evidence="10">
    <location>
        <begin position="276"/>
        <end position="298"/>
    </location>
</feature>
<evidence type="ECO:0000256" key="8">
    <source>
        <dbReference type="ARBA" id="ARBA00023180"/>
    </source>
</evidence>
<evidence type="ECO:0000256" key="7">
    <source>
        <dbReference type="ARBA" id="ARBA00023170"/>
    </source>
</evidence>
<dbReference type="Proteomes" id="UP001159428">
    <property type="component" value="Unassembled WGS sequence"/>
</dbReference>
<evidence type="ECO:0000256" key="1">
    <source>
        <dbReference type="ARBA" id="ARBA00004651"/>
    </source>
</evidence>
<feature type="transmembrane region" description="Helical" evidence="10">
    <location>
        <begin position="210"/>
        <end position="229"/>
    </location>
</feature>
<dbReference type="EMBL" id="CALNXJ010000016">
    <property type="protein sequence ID" value="CAH3118293.1"/>
    <property type="molecule type" value="Genomic_DNA"/>
</dbReference>
<evidence type="ECO:0000256" key="4">
    <source>
        <dbReference type="ARBA" id="ARBA00022989"/>
    </source>
</evidence>
<evidence type="ECO:0000256" key="9">
    <source>
        <dbReference type="ARBA" id="ARBA00023224"/>
    </source>
</evidence>
<keyword evidence="4 10" id="KW-1133">Transmembrane helix</keyword>
<keyword evidence="5" id="KW-0297">G-protein coupled receptor</keyword>
<feature type="transmembrane region" description="Helical" evidence="10">
    <location>
        <begin position="6"/>
        <end position="28"/>
    </location>
</feature>
<evidence type="ECO:0000256" key="5">
    <source>
        <dbReference type="ARBA" id="ARBA00023040"/>
    </source>
</evidence>
<comment type="caution">
    <text evidence="12">The sequence shown here is derived from an EMBL/GenBank/DDBJ whole genome shotgun (WGS) entry which is preliminary data.</text>
</comment>
<evidence type="ECO:0000259" key="11">
    <source>
        <dbReference type="PROSITE" id="PS50262"/>
    </source>
</evidence>
<reference evidence="12 13" key="1">
    <citation type="submission" date="2022-05" db="EMBL/GenBank/DDBJ databases">
        <authorList>
            <consortium name="Genoscope - CEA"/>
            <person name="William W."/>
        </authorList>
    </citation>
    <scope>NUCLEOTIDE SEQUENCE [LARGE SCALE GENOMIC DNA]</scope>
</reference>
<evidence type="ECO:0000313" key="12">
    <source>
        <dbReference type="EMBL" id="CAH3118293.1"/>
    </source>
</evidence>
<protein>
    <recommendedName>
        <fullName evidence="11">G-protein coupled receptors family 1 profile domain-containing protein</fullName>
    </recommendedName>
</protein>
<accession>A0AAU9WLQ6</accession>
<dbReference type="AlphaFoldDB" id="A0AAU9WLQ6"/>
<organism evidence="12 13">
    <name type="scientific">Pocillopora meandrina</name>
    <dbReference type="NCBI Taxonomy" id="46732"/>
    <lineage>
        <taxon>Eukaryota</taxon>
        <taxon>Metazoa</taxon>
        <taxon>Cnidaria</taxon>
        <taxon>Anthozoa</taxon>
        <taxon>Hexacorallia</taxon>
        <taxon>Scleractinia</taxon>
        <taxon>Astrocoeniina</taxon>
        <taxon>Pocilloporidae</taxon>
        <taxon>Pocillopora</taxon>
    </lineage>
</organism>
<name>A0AAU9WLQ6_9CNID</name>
<feature type="transmembrane region" description="Helical" evidence="10">
    <location>
        <begin position="96"/>
        <end position="116"/>
    </location>
</feature>
<keyword evidence="6 10" id="KW-0472">Membrane</keyword>
<dbReference type="Pfam" id="PF00001">
    <property type="entry name" value="7tm_1"/>
    <property type="match status" value="1"/>
</dbReference>
<feature type="domain" description="G-protein coupled receptors family 1 profile" evidence="11">
    <location>
        <begin position="147"/>
        <end position="376"/>
    </location>
</feature>
<gene>
    <name evidence="12" type="ORF">PMEA_00007268</name>
</gene>
<dbReference type="PRINTS" id="PR00237">
    <property type="entry name" value="GPCRRHODOPSN"/>
</dbReference>
<evidence type="ECO:0000256" key="6">
    <source>
        <dbReference type="ARBA" id="ARBA00023136"/>
    </source>
</evidence>
<feature type="transmembrane region" description="Helical" evidence="10">
    <location>
        <begin position="241"/>
        <end position="270"/>
    </location>
</feature>
<evidence type="ECO:0000256" key="10">
    <source>
        <dbReference type="SAM" id="Phobius"/>
    </source>
</evidence>
<keyword evidence="3 10" id="KW-0812">Transmembrane</keyword>
<dbReference type="InterPro" id="IPR017452">
    <property type="entry name" value="GPCR_Rhodpsn_7TM"/>
</dbReference>
<evidence type="ECO:0000256" key="3">
    <source>
        <dbReference type="ARBA" id="ARBA00022692"/>
    </source>
</evidence>
<dbReference type="PANTHER" id="PTHR24246">
    <property type="entry name" value="OLFACTORY RECEPTOR AND ADENOSINE RECEPTOR"/>
    <property type="match status" value="1"/>
</dbReference>
<sequence>MFWRICFGFLASFIAAGNILIICIFFKLRRRKRSSFLLIGLGVADLLVGGLAIPLFIAGYETSSLTTVFVFERVDINTLAVISLERMFAIGWPLKVKLGNTLFIITGASLLTWLPFQILNLSASLHMNANIPHMQLMTLIVKALQYSNSFVNVIIYPLRIPERRKRSTFLLIGLGVADLLVGGLAIPLLIATYKSASITVWRVFDLVDMFTSTSSIYALAVISVERMFAIGWPLRHRTANFRVYICAIALPWIIAAIFAITFFVFANFIFMTRDSVIYPIVLLPATPLLIMCVAYYVIWRKQKSTICNQNNIIREVKLAKTLFLITGASVFTWLPFQILNLLAYLQITANFSHMLLMVLIIRVLQYSNSFVNVIIYPLRIPEFKNYLLHLLRC</sequence>
<keyword evidence="2" id="KW-1003">Cell membrane</keyword>
<dbReference type="Gene3D" id="1.20.1070.10">
    <property type="entry name" value="Rhodopsin 7-helix transmembrane proteins"/>
    <property type="match status" value="3"/>
</dbReference>
<dbReference type="GO" id="GO:0004930">
    <property type="term" value="F:G protein-coupled receptor activity"/>
    <property type="evidence" value="ECO:0007669"/>
    <property type="project" value="UniProtKB-KW"/>
</dbReference>
<proteinExistence type="predicted"/>
<dbReference type="SUPFAM" id="SSF81321">
    <property type="entry name" value="Family A G protein-coupled receptor-like"/>
    <property type="match status" value="2"/>
</dbReference>
<keyword evidence="9" id="KW-0807">Transducer</keyword>
<feature type="transmembrane region" description="Helical" evidence="10">
    <location>
        <begin position="35"/>
        <end position="57"/>
    </location>
</feature>
<feature type="non-terminal residue" evidence="12">
    <location>
        <position position="393"/>
    </location>
</feature>
<feature type="transmembrane region" description="Helical" evidence="10">
    <location>
        <begin position="318"/>
        <end position="336"/>
    </location>
</feature>
<keyword evidence="7" id="KW-0675">Receptor</keyword>
<dbReference type="PANTHER" id="PTHR24246:SF27">
    <property type="entry name" value="ADENOSINE RECEPTOR, ISOFORM A"/>
    <property type="match status" value="1"/>
</dbReference>
<keyword evidence="13" id="KW-1185">Reference proteome</keyword>
<feature type="transmembrane region" description="Helical" evidence="10">
    <location>
        <begin position="168"/>
        <end position="190"/>
    </location>
</feature>